<dbReference type="AlphaFoldDB" id="A0A330MAX6"/>
<dbReference type="InterPro" id="IPR027417">
    <property type="entry name" value="P-loop_NTPase"/>
</dbReference>
<dbReference type="RefSeq" id="WP_112352992.1">
    <property type="nucleotide sequence ID" value="NZ_LS483452.1"/>
</dbReference>
<evidence type="ECO:0000313" key="4">
    <source>
        <dbReference type="EMBL" id="SQH76947.1"/>
    </source>
</evidence>
<accession>A0A330MAX6</accession>
<dbReference type="InterPro" id="IPR046454">
    <property type="entry name" value="GpA_endonuclease"/>
</dbReference>
<gene>
    <name evidence="4" type="ORF">SHEWBE_2984</name>
</gene>
<dbReference type="PANTHER" id="PTHR34413">
    <property type="entry name" value="PROPHAGE TAIL FIBER ASSEMBLY PROTEIN HOMOLOG TFAE-RELATED-RELATED"/>
    <property type="match status" value="1"/>
</dbReference>
<dbReference type="HAMAP" id="MF_04144">
    <property type="entry name" value="TERL_LAMBDA"/>
    <property type="match status" value="1"/>
</dbReference>
<dbReference type="Gene3D" id="3.40.50.300">
    <property type="entry name" value="P-loop containing nucleotide triphosphate hydrolases"/>
    <property type="match status" value="1"/>
</dbReference>
<feature type="domain" description="Terminase large subunit GpA endonuclease" evidence="3">
    <location>
        <begin position="331"/>
        <end position="610"/>
    </location>
</feature>
<dbReference type="EMBL" id="LS483452">
    <property type="protein sequence ID" value="SQH76947.1"/>
    <property type="molecule type" value="Genomic_DNA"/>
</dbReference>
<evidence type="ECO:0000313" key="5">
    <source>
        <dbReference type="Proteomes" id="UP000250123"/>
    </source>
</evidence>
<evidence type="ECO:0000259" key="3">
    <source>
        <dbReference type="Pfam" id="PF20454"/>
    </source>
</evidence>
<dbReference type="OrthoDB" id="5181253at2"/>
<dbReference type="Proteomes" id="UP000250123">
    <property type="component" value="Chromosome SHEWBE"/>
</dbReference>
<dbReference type="InterPro" id="IPR051220">
    <property type="entry name" value="TFA_Chaperone"/>
</dbReference>
<dbReference type="InterPro" id="IPR008866">
    <property type="entry name" value="Phage_lambda_GpA-like"/>
</dbReference>
<name>A0A330MAX6_9GAMM</name>
<reference evidence="5" key="1">
    <citation type="submission" date="2018-06" db="EMBL/GenBank/DDBJ databases">
        <authorList>
            <person name="Cea G.-C."/>
            <person name="William W."/>
        </authorList>
    </citation>
    <scope>NUCLEOTIDE SEQUENCE [LARGE SCALE GENOMIC DNA]</scope>
    <source>
        <strain evidence="5">DB21MT-2</strain>
    </source>
</reference>
<dbReference type="PANTHER" id="PTHR34413:SF2">
    <property type="entry name" value="PROPHAGE TAIL FIBER ASSEMBLY PROTEIN HOMOLOG TFAE-RELATED"/>
    <property type="match status" value="1"/>
</dbReference>
<dbReference type="Pfam" id="PF20454">
    <property type="entry name" value="GpA_nuclease"/>
    <property type="match status" value="1"/>
</dbReference>
<evidence type="ECO:0000259" key="2">
    <source>
        <dbReference type="Pfam" id="PF05876"/>
    </source>
</evidence>
<sequence length="670" mass="76052">MNISAAQIKNLKAAVATGLRSFYRPPLLTCSEYADQHFYMSSESSYTEGKWESLPFQVGILNAMGNDQIITLNLMKSARVGYTKMLMANSAYKVEHKKRNVLIYQPRDTQAKTFMKKHVETAIRDVPVWRKLAPWLGRKHKDSTLEDKIFTNGKTLMVRGGTAAANYREISTDDVIYDELAGFDESIEHEGNATMLGDTRVELSMFPKSIRGSTPKVLGTCQMEKACSESPHFFKFNLPCPHCKELQELRWGGATEKFGIKWLRDSKGDQDPSTAYYLCEHCACCIENNQLDEMELDPHAIWICENTGIRTVDFLDFYDAAGNDISTPNNVSIHVWSGYNSLNSWAKLVTEFYKAKGDREKMQTFVNTKLGLPWDEDNGERLEWEELARRREMYPDNKVPEWVVYLTAGVDTQDDRYEGRIWGWGPGKECCLVDRFILNGDPASQILLDKVSERLQKSYIRADGVRLDIGLTAWDSQGHYTDTVYSMSKKLGVMKVIPIQGANVYGKPIANFPRKKNRKGVYLTEVGTDNAKELIMSMLRIAPDPLVRKPGAIHLPLNESICDDAELQQLTAERKIAVRRNGRIVYRWDAGKRRNESLDCLVYAMAALYIAMERFGIDLEKMAQDNIQAANDIDPDVQDLAQVESNKPHTESRSEQTNNWLGDTGTGGWL</sequence>
<feature type="region of interest" description="Disordered" evidence="1">
    <location>
        <begin position="644"/>
        <end position="670"/>
    </location>
</feature>
<dbReference type="KEGG" id="sbk:SHEWBE_2984"/>
<proteinExistence type="inferred from homology"/>
<dbReference type="GO" id="GO:0004519">
    <property type="term" value="F:endonuclease activity"/>
    <property type="evidence" value="ECO:0007669"/>
    <property type="project" value="InterPro"/>
</dbReference>
<feature type="domain" description="Phage terminase large subunit GpA ATPase" evidence="2">
    <location>
        <begin position="47"/>
        <end position="294"/>
    </location>
</feature>
<dbReference type="InterPro" id="IPR046453">
    <property type="entry name" value="GpA_ATPase"/>
</dbReference>
<dbReference type="GO" id="GO:0005524">
    <property type="term" value="F:ATP binding"/>
    <property type="evidence" value="ECO:0007669"/>
    <property type="project" value="InterPro"/>
</dbReference>
<evidence type="ECO:0000256" key="1">
    <source>
        <dbReference type="SAM" id="MobiDB-lite"/>
    </source>
</evidence>
<dbReference type="GO" id="GO:0016887">
    <property type="term" value="F:ATP hydrolysis activity"/>
    <property type="evidence" value="ECO:0007669"/>
    <property type="project" value="InterPro"/>
</dbReference>
<dbReference type="Pfam" id="PF05876">
    <property type="entry name" value="GpA_ATPase"/>
    <property type="match status" value="1"/>
</dbReference>
<protein>
    <submittedName>
        <fullName evidence="4">Phage terminase GpA</fullName>
    </submittedName>
</protein>
<organism evidence="4 5">
    <name type="scientific">Shewanella benthica</name>
    <dbReference type="NCBI Taxonomy" id="43661"/>
    <lineage>
        <taxon>Bacteria</taxon>
        <taxon>Pseudomonadati</taxon>
        <taxon>Pseudomonadota</taxon>
        <taxon>Gammaproteobacteria</taxon>
        <taxon>Alteromonadales</taxon>
        <taxon>Shewanellaceae</taxon>
        <taxon>Shewanella</taxon>
    </lineage>
</organism>